<feature type="chain" id="PRO_5047099612" description="PEP-CTERM sorting domain-containing protein" evidence="1">
    <location>
        <begin position="19"/>
        <end position="202"/>
    </location>
</feature>
<gene>
    <name evidence="2" type="ORF">QVZ43_10525</name>
</gene>
<reference evidence="2" key="1">
    <citation type="submission" date="2023-07" db="EMBL/GenBank/DDBJ databases">
        <title>Marinobacter sp. chi1 genome sequencing and assembly.</title>
        <authorList>
            <person name="Park S."/>
        </authorList>
    </citation>
    <scope>NUCLEOTIDE SEQUENCE</scope>
    <source>
        <strain evidence="2">Chi1</strain>
    </source>
</reference>
<dbReference type="Proteomes" id="UP001168640">
    <property type="component" value="Unassembled WGS sequence"/>
</dbReference>
<keyword evidence="1" id="KW-0732">Signal</keyword>
<sequence length="202" mass="22740">MKLLAIAVSMLVSTTLCARPITYVFGGSITNVSDSRFQANLEAGQANPDAYDWWPEVGDRYQGFITYDLDTLIYSDPGDSLNKYDPCWIHDICGGLVEFRIKLGNLWLSYDSASDQATPYSISWWAEDEVRFTGMGNWMDQFDSFTFNEGSFSGVHNLYFDGMAGKADRWVKVSEPSTLSLYALGLGILVYRRSLSRKKGPR</sequence>
<keyword evidence="3" id="KW-1185">Reference proteome</keyword>
<feature type="signal peptide" evidence="1">
    <location>
        <begin position="1"/>
        <end position="18"/>
    </location>
</feature>
<comment type="caution">
    <text evidence="2">The sequence shown here is derived from an EMBL/GenBank/DDBJ whole genome shotgun (WGS) entry which is preliminary data.</text>
</comment>
<evidence type="ECO:0008006" key="4">
    <source>
        <dbReference type="Google" id="ProtNLM"/>
    </source>
</evidence>
<organism evidence="2 3">
    <name type="scientific">Marinobacter suaedae</name>
    <dbReference type="NCBI Taxonomy" id="3057675"/>
    <lineage>
        <taxon>Bacteria</taxon>
        <taxon>Pseudomonadati</taxon>
        <taxon>Pseudomonadota</taxon>
        <taxon>Gammaproteobacteria</taxon>
        <taxon>Pseudomonadales</taxon>
        <taxon>Marinobacteraceae</taxon>
        <taxon>Marinobacter</taxon>
    </lineage>
</organism>
<name>A0ABT8W1U7_9GAMM</name>
<protein>
    <recommendedName>
        <fullName evidence="4">PEP-CTERM sorting domain-containing protein</fullName>
    </recommendedName>
</protein>
<evidence type="ECO:0000256" key="1">
    <source>
        <dbReference type="SAM" id="SignalP"/>
    </source>
</evidence>
<proteinExistence type="predicted"/>
<evidence type="ECO:0000313" key="2">
    <source>
        <dbReference type="EMBL" id="MDO3722156.1"/>
    </source>
</evidence>
<accession>A0ABT8W1U7</accession>
<dbReference type="RefSeq" id="WP_302909902.1">
    <property type="nucleotide sequence ID" value="NZ_JAUMIS010000002.1"/>
</dbReference>
<dbReference type="EMBL" id="JAUMIS010000002">
    <property type="protein sequence ID" value="MDO3722156.1"/>
    <property type="molecule type" value="Genomic_DNA"/>
</dbReference>
<evidence type="ECO:0000313" key="3">
    <source>
        <dbReference type="Proteomes" id="UP001168640"/>
    </source>
</evidence>